<evidence type="ECO:0000313" key="1">
    <source>
        <dbReference type="EMBL" id="CAE2249490.1"/>
    </source>
</evidence>
<dbReference type="AlphaFoldDB" id="A0A7S4J366"/>
<name>A0A7S4J366_9STRA</name>
<sequence length="526" mass="57903">MGSQAQRSNTGWFTRSQRCVPILASIASVLLWNSPFDSIPHPAVERTQKAAPKSRGTRVQRLVGGLNESILELRSAYSDDILSNANIRPATALELEEWAFLVFESMSAASRDFHSVEHVFDISQGADAVQTISAYFHDVVYYSIDGGLSELQADKLEGVIVEDREEKSVSLRADGIARDPLMSMVTGVFGFEAGQKLNPFRGLNEFLSAAVAVRTLRGVLASHDLVRIAACIEATIPFRGTNKDGKTVGDMLHGNLKRTREKFPKDLGVLSDEDIIQATKQAINLSNRDVANFAGDPETFLSNTWSLLPESNIAIQKVRVYRISSFTFALKKMTEFFHFVDPKVIYNQFEDEPPDEEYAGLTERATQNLDVAKTYMDAKLLSISVLGALAEQTGGDSTLSHWVGEFQEDYVTPRVEDGIEPIPDPRQDLVLDDTVFRILREGRSSSSSFDIRNSPIAAFLYGLIGDEGLAKSMDYAVYPMDEENAEKLLRSLPKLAVGRIALACAKVATTRAEGLMQIAGSFSGPN</sequence>
<gene>
    <name evidence="1" type="ORF">OAUR00152_LOCUS20548</name>
</gene>
<proteinExistence type="predicted"/>
<protein>
    <submittedName>
        <fullName evidence="1">Uncharacterized protein</fullName>
    </submittedName>
</protein>
<accession>A0A7S4J366</accession>
<dbReference type="EMBL" id="HBKQ01030217">
    <property type="protein sequence ID" value="CAE2249490.1"/>
    <property type="molecule type" value="Transcribed_RNA"/>
</dbReference>
<reference evidence="1" key="1">
    <citation type="submission" date="2021-01" db="EMBL/GenBank/DDBJ databases">
        <authorList>
            <person name="Corre E."/>
            <person name="Pelletier E."/>
            <person name="Niang G."/>
            <person name="Scheremetjew M."/>
            <person name="Finn R."/>
            <person name="Kale V."/>
            <person name="Holt S."/>
            <person name="Cochrane G."/>
            <person name="Meng A."/>
            <person name="Brown T."/>
            <person name="Cohen L."/>
        </authorList>
    </citation>
    <scope>NUCLEOTIDE SEQUENCE</scope>
    <source>
        <strain evidence="1">Isolate 1302-5</strain>
    </source>
</reference>
<organism evidence="1">
    <name type="scientific">Odontella aurita</name>
    <dbReference type="NCBI Taxonomy" id="265563"/>
    <lineage>
        <taxon>Eukaryota</taxon>
        <taxon>Sar</taxon>
        <taxon>Stramenopiles</taxon>
        <taxon>Ochrophyta</taxon>
        <taxon>Bacillariophyta</taxon>
        <taxon>Mediophyceae</taxon>
        <taxon>Biddulphiophycidae</taxon>
        <taxon>Eupodiscales</taxon>
        <taxon>Odontellaceae</taxon>
        <taxon>Odontella</taxon>
    </lineage>
</organism>